<name>A0A318LB05_9NEIS</name>
<dbReference type="GO" id="GO:0005886">
    <property type="term" value="C:plasma membrane"/>
    <property type="evidence" value="ECO:0007669"/>
    <property type="project" value="InterPro"/>
</dbReference>
<keyword evidence="7" id="KW-1185">Reference proteome</keyword>
<accession>A0A318LB05</accession>
<comment type="caution">
    <text evidence="6">The sequence shown here is derived from an EMBL/GenBank/DDBJ whole genome shotgun (WGS) entry which is preliminary data.</text>
</comment>
<dbReference type="GO" id="GO:0017089">
    <property type="term" value="F:glycolipid transfer activity"/>
    <property type="evidence" value="ECO:0007669"/>
    <property type="project" value="TreeGrafter"/>
</dbReference>
<evidence type="ECO:0000256" key="5">
    <source>
        <dbReference type="ARBA" id="ARBA00023136"/>
    </source>
</evidence>
<dbReference type="GO" id="GO:0015221">
    <property type="term" value="F:lipopolysaccharide transmembrane transporter activity"/>
    <property type="evidence" value="ECO:0007669"/>
    <property type="project" value="InterPro"/>
</dbReference>
<evidence type="ECO:0000256" key="3">
    <source>
        <dbReference type="ARBA" id="ARBA00022692"/>
    </source>
</evidence>
<organism evidence="6 7">
    <name type="scientific">Rivihabitans pingtungensis</name>
    <dbReference type="NCBI Taxonomy" id="1054498"/>
    <lineage>
        <taxon>Bacteria</taxon>
        <taxon>Pseudomonadati</taxon>
        <taxon>Pseudomonadota</taxon>
        <taxon>Betaproteobacteria</taxon>
        <taxon>Neisseriales</taxon>
        <taxon>Aquaspirillaceae</taxon>
        <taxon>Rivihabitans</taxon>
    </lineage>
</organism>
<dbReference type="NCBIfam" id="TIGR04409">
    <property type="entry name" value="LptC_YrbK"/>
    <property type="match status" value="1"/>
</dbReference>
<keyword evidence="2" id="KW-0997">Cell inner membrane</keyword>
<proteinExistence type="predicted"/>
<keyword evidence="1" id="KW-1003">Cell membrane</keyword>
<dbReference type="PANTHER" id="PTHR37481">
    <property type="entry name" value="LIPOPOLYSACCHARIDE EXPORT SYSTEM PROTEIN LPTC"/>
    <property type="match status" value="1"/>
</dbReference>
<evidence type="ECO:0000313" key="6">
    <source>
        <dbReference type="EMBL" id="PXX78867.1"/>
    </source>
</evidence>
<dbReference type="Pfam" id="PF06835">
    <property type="entry name" value="LptC"/>
    <property type="match status" value="1"/>
</dbReference>
<dbReference type="PANTHER" id="PTHR37481:SF1">
    <property type="entry name" value="LIPOPOLYSACCHARIDE EXPORT SYSTEM PROTEIN LPTC"/>
    <property type="match status" value="1"/>
</dbReference>
<evidence type="ECO:0000256" key="2">
    <source>
        <dbReference type="ARBA" id="ARBA00022519"/>
    </source>
</evidence>
<dbReference type="InterPro" id="IPR026265">
    <property type="entry name" value="LptC"/>
</dbReference>
<dbReference type="EMBL" id="QJKI01000009">
    <property type="protein sequence ID" value="PXX78867.1"/>
    <property type="molecule type" value="Genomic_DNA"/>
</dbReference>
<sequence length="192" mass="21317">MTPRRHVKLFPLVLLALLGGLSFWLQSLTDWLSASVGHDKDAATPDYVLEGFSATVFERSGGIKQHLTGERAWQLPNDPTIHLLAPHLRQYQRGVLHLEIIGTDGLYNPKTRISVFPREVTLLRYAPGLPTAKLVTSRLTVDTEKRTAQTPAPAVLERGASVVHTTGFTYNDATQQVQLLSKVKVTHVPTRH</sequence>
<evidence type="ECO:0000313" key="7">
    <source>
        <dbReference type="Proteomes" id="UP000247555"/>
    </source>
</evidence>
<keyword evidence="3" id="KW-0812">Transmembrane</keyword>
<reference evidence="6 7" key="1">
    <citation type="submission" date="2018-05" db="EMBL/GenBank/DDBJ databases">
        <title>Genomic Encyclopedia of Type Strains, Phase IV (KMG-IV): sequencing the most valuable type-strain genomes for metagenomic binning, comparative biology and taxonomic classification.</title>
        <authorList>
            <person name="Goeker M."/>
        </authorList>
    </citation>
    <scope>NUCLEOTIDE SEQUENCE [LARGE SCALE GENOMIC DNA]</scope>
    <source>
        <strain evidence="6 7">DSM 29661</strain>
    </source>
</reference>
<evidence type="ECO:0000256" key="1">
    <source>
        <dbReference type="ARBA" id="ARBA00022475"/>
    </source>
</evidence>
<gene>
    <name evidence="6" type="ORF">DFR34_10991</name>
</gene>
<dbReference type="GO" id="GO:0030288">
    <property type="term" value="C:outer membrane-bounded periplasmic space"/>
    <property type="evidence" value="ECO:0007669"/>
    <property type="project" value="TreeGrafter"/>
</dbReference>
<dbReference type="InterPro" id="IPR052363">
    <property type="entry name" value="LPS_export_LptC"/>
</dbReference>
<keyword evidence="5" id="KW-0472">Membrane</keyword>
<dbReference type="RefSeq" id="WP_110390783.1">
    <property type="nucleotide sequence ID" value="NZ_QJKI01000009.1"/>
</dbReference>
<keyword evidence="4" id="KW-1133">Transmembrane helix</keyword>
<dbReference type="InterPro" id="IPR010664">
    <property type="entry name" value="LipoPS_assembly_LptC-rel"/>
</dbReference>
<dbReference type="OrthoDB" id="8584279at2"/>
<dbReference type="AlphaFoldDB" id="A0A318LB05"/>
<dbReference type="Gene3D" id="2.60.450.10">
    <property type="entry name" value="Lipopolysaccharide (LPS) transport protein A like domain"/>
    <property type="match status" value="1"/>
</dbReference>
<dbReference type="Proteomes" id="UP000247555">
    <property type="component" value="Unassembled WGS sequence"/>
</dbReference>
<protein>
    <submittedName>
        <fullName evidence="6">Lipopolysaccharide export system protein LptC</fullName>
    </submittedName>
</protein>
<evidence type="ECO:0000256" key="4">
    <source>
        <dbReference type="ARBA" id="ARBA00022989"/>
    </source>
</evidence>